<feature type="region of interest" description="Disordered" evidence="2">
    <location>
        <begin position="1"/>
        <end position="27"/>
    </location>
</feature>
<dbReference type="GO" id="GO:0008270">
    <property type="term" value="F:zinc ion binding"/>
    <property type="evidence" value="ECO:0007669"/>
    <property type="project" value="UniProtKB-KW"/>
</dbReference>
<dbReference type="PROSITE" id="PS50158">
    <property type="entry name" value="ZF_CCHC"/>
    <property type="match status" value="1"/>
</dbReference>
<evidence type="ECO:0000313" key="4">
    <source>
        <dbReference type="Proteomes" id="UP000887574"/>
    </source>
</evidence>
<proteinExistence type="predicted"/>
<dbReference type="GO" id="GO:0003676">
    <property type="term" value="F:nucleic acid binding"/>
    <property type="evidence" value="ECO:0007669"/>
    <property type="project" value="InterPro"/>
</dbReference>
<dbReference type="PANTHER" id="PTHR47331:SF5">
    <property type="entry name" value="RIBONUCLEASE H"/>
    <property type="match status" value="1"/>
</dbReference>
<keyword evidence="1" id="KW-0862">Zinc</keyword>
<sequence>MTSSGSPAQPSHTFQKTQTSSPISPQQPTLAFINPPSVPTTQQPKWPCIFCGNQQHYSPKCSMTREERFQKLRELQKCFKCLRNGHAAKDCSSTCGWCAQSHHRILCPNIWKPSPTSRNQQQGSTGGNTTPLGTGSGLSFASNSTGSFNPAAQTNFISSPGGFEFQESSNPFPPYSVVSMVSQNPVAVRKPLIELKAEGYQTALKCTFIKIFDPEMPQNEAEALVVFDDGSYGTFISTRLRKLLNLNCWGHRQLPLAVFNDPEIKITEAAECKVGFRLSNADLVLPATSVDYLTHKIPFVKAPKSACEFLNASPKWEIGVPEILIGSDFYYEFGLQPIAQHPQGFHLLQSNVGNVIGGRGLQKAQNQLEPCIPPSRHTLSVTSSWPETPKKAVLTCLMIS</sequence>
<evidence type="ECO:0000259" key="3">
    <source>
        <dbReference type="PROSITE" id="PS50158"/>
    </source>
</evidence>
<dbReference type="SMART" id="SM00343">
    <property type="entry name" value="ZnF_C2HC"/>
    <property type="match status" value="2"/>
</dbReference>
<evidence type="ECO:0000256" key="1">
    <source>
        <dbReference type="PROSITE-ProRule" id="PRU00047"/>
    </source>
</evidence>
<dbReference type="InterPro" id="IPR001878">
    <property type="entry name" value="Znf_CCHC"/>
</dbReference>
<dbReference type="PANTHER" id="PTHR47331">
    <property type="entry name" value="PHD-TYPE DOMAIN-CONTAINING PROTEIN"/>
    <property type="match status" value="1"/>
</dbReference>
<reference evidence="5" key="1">
    <citation type="submission" date="2022-11" db="UniProtKB">
        <authorList>
            <consortium name="WormBaseParasite"/>
        </authorList>
    </citation>
    <scope>IDENTIFICATION</scope>
</reference>
<dbReference type="AlphaFoldDB" id="A0A915DC46"/>
<accession>A0A915DC46</accession>
<keyword evidence="1" id="KW-0863">Zinc-finger</keyword>
<name>A0A915DC46_9BILA</name>
<feature type="region of interest" description="Disordered" evidence="2">
    <location>
        <begin position="110"/>
        <end position="136"/>
    </location>
</feature>
<evidence type="ECO:0000313" key="5">
    <source>
        <dbReference type="WBParaSite" id="jg18080"/>
    </source>
</evidence>
<feature type="domain" description="CCHC-type" evidence="3">
    <location>
        <begin position="77"/>
        <end position="91"/>
    </location>
</feature>
<evidence type="ECO:0000256" key="2">
    <source>
        <dbReference type="SAM" id="MobiDB-lite"/>
    </source>
</evidence>
<keyword evidence="4" id="KW-1185">Reference proteome</keyword>
<dbReference type="WBParaSite" id="jg18080">
    <property type="protein sequence ID" value="jg18080"/>
    <property type="gene ID" value="jg18080"/>
</dbReference>
<dbReference type="InterPro" id="IPR008737">
    <property type="entry name" value="DUF1758"/>
</dbReference>
<protein>
    <submittedName>
        <fullName evidence="5">CCHC-type domain-containing protein</fullName>
    </submittedName>
</protein>
<organism evidence="4 5">
    <name type="scientific">Ditylenchus dipsaci</name>
    <dbReference type="NCBI Taxonomy" id="166011"/>
    <lineage>
        <taxon>Eukaryota</taxon>
        <taxon>Metazoa</taxon>
        <taxon>Ecdysozoa</taxon>
        <taxon>Nematoda</taxon>
        <taxon>Chromadorea</taxon>
        <taxon>Rhabditida</taxon>
        <taxon>Tylenchina</taxon>
        <taxon>Tylenchomorpha</taxon>
        <taxon>Sphaerularioidea</taxon>
        <taxon>Anguinidae</taxon>
        <taxon>Anguininae</taxon>
        <taxon>Ditylenchus</taxon>
    </lineage>
</organism>
<dbReference type="Gene3D" id="4.10.60.10">
    <property type="entry name" value="Zinc finger, CCHC-type"/>
    <property type="match status" value="1"/>
</dbReference>
<feature type="compositionally biased region" description="Polar residues" evidence="2">
    <location>
        <begin position="114"/>
        <end position="136"/>
    </location>
</feature>
<dbReference type="Pfam" id="PF05585">
    <property type="entry name" value="DUF1758"/>
    <property type="match status" value="1"/>
</dbReference>
<keyword evidence="1" id="KW-0479">Metal-binding</keyword>
<dbReference type="Proteomes" id="UP000887574">
    <property type="component" value="Unplaced"/>
</dbReference>